<dbReference type="Proteomes" id="UP001175271">
    <property type="component" value="Unassembled WGS sequence"/>
</dbReference>
<proteinExistence type="predicted"/>
<accession>A0AA39LND4</accession>
<keyword evidence="2" id="KW-0812">Transmembrane</keyword>
<evidence type="ECO:0000256" key="2">
    <source>
        <dbReference type="SAM" id="Phobius"/>
    </source>
</evidence>
<feature type="region of interest" description="Disordered" evidence="1">
    <location>
        <begin position="112"/>
        <end position="322"/>
    </location>
</feature>
<feature type="region of interest" description="Disordered" evidence="1">
    <location>
        <begin position="415"/>
        <end position="470"/>
    </location>
</feature>
<feature type="transmembrane region" description="Helical" evidence="2">
    <location>
        <begin position="12"/>
        <end position="30"/>
    </location>
</feature>
<evidence type="ECO:0000313" key="3">
    <source>
        <dbReference type="EMBL" id="KAK0403475.1"/>
    </source>
</evidence>
<feature type="compositionally biased region" description="Basic and acidic residues" evidence="1">
    <location>
        <begin position="495"/>
        <end position="514"/>
    </location>
</feature>
<feature type="compositionally biased region" description="Basic residues" evidence="1">
    <location>
        <begin position="195"/>
        <end position="205"/>
    </location>
</feature>
<feature type="compositionally biased region" description="Basic residues" evidence="1">
    <location>
        <begin position="221"/>
        <end position="231"/>
    </location>
</feature>
<gene>
    <name evidence="3" type="ORF">QR680_016939</name>
</gene>
<feature type="compositionally biased region" description="Basic and acidic residues" evidence="1">
    <location>
        <begin position="35"/>
        <end position="51"/>
    </location>
</feature>
<keyword evidence="4" id="KW-1185">Reference proteome</keyword>
<reference evidence="3" key="1">
    <citation type="submission" date="2023-06" db="EMBL/GenBank/DDBJ databases">
        <title>Genomic analysis of the entomopathogenic nematode Steinernema hermaphroditum.</title>
        <authorList>
            <person name="Schwarz E.M."/>
            <person name="Heppert J.K."/>
            <person name="Baniya A."/>
            <person name="Schwartz H.T."/>
            <person name="Tan C.-H."/>
            <person name="Antoshechkin I."/>
            <person name="Sternberg P.W."/>
            <person name="Goodrich-Blair H."/>
            <person name="Dillman A.R."/>
        </authorList>
    </citation>
    <scope>NUCLEOTIDE SEQUENCE</scope>
    <source>
        <strain evidence="3">PS9179</strain>
        <tissue evidence="3">Whole animal</tissue>
    </source>
</reference>
<feature type="compositionally biased region" description="Basic and acidic residues" evidence="1">
    <location>
        <begin position="415"/>
        <end position="432"/>
    </location>
</feature>
<evidence type="ECO:0000256" key="1">
    <source>
        <dbReference type="SAM" id="MobiDB-lite"/>
    </source>
</evidence>
<dbReference type="EMBL" id="JAUCMV010000004">
    <property type="protein sequence ID" value="KAK0403475.1"/>
    <property type="molecule type" value="Genomic_DNA"/>
</dbReference>
<feature type="region of interest" description="Disordered" evidence="1">
    <location>
        <begin position="35"/>
        <end position="89"/>
    </location>
</feature>
<feature type="compositionally biased region" description="Polar residues" evidence="1">
    <location>
        <begin position="151"/>
        <end position="165"/>
    </location>
</feature>
<feature type="compositionally biased region" description="Basic and acidic residues" evidence="1">
    <location>
        <begin position="453"/>
        <end position="470"/>
    </location>
</feature>
<keyword evidence="2" id="KW-1133">Transmembrane helix</keyword>
<comment type="caution">
    <text evidence="3">The sequence shown here is derived from an EMBL/GenBank/DDBJ whole genome shotgun (WGS) entry which is preliminary data.</text>
</comment>
<feature type="compositionally biased region" description="Basic and acidic residues" evidence="1">
    <location>
        <begin position="180"/>
        <end position="194"/>
    </location>
</feature>
<organism evidence="3 4">
    <name type="scientific">Steinernema hermaphroditum</name>
    <dbReference type="NCBI Taxonomy" id="289476"/>
    <lineage>
        <taxon>Eukaryota</taxon>
        <taxon>Metazoa</taxon>
        <taxon>Ecdysozoa</taxon>
        <taxon>Nematoda</taxon>
        <taxon>Chromadorea</taxon>
        <taxon>Rhabditida</taxon>
        <taxon>Tylenchina</taxon>
        <taxon>Panagrolaimomorpha</taxon>
        <taxon>Strongyloidoidea</taxon>
        <taxon>Steinernematidae</taxon>
        <taxon>Steinernema</taxon>
    </lineage>
</organism>
<dbReference type="AlphaFoldDB" id="A0AA39LND4"/>
<sequence>MELGRLVDVYSYAFLFAYLGVVFVSASACIPCRRRPDERRTNGKNLRRTDQISDSSYFKLPQKDVADPVQPVASKNERGPAAPIQPVPAKIEEGAAAPVQPVPPKIEVGAAAPVQPVPPKNVPEGQQVPSSHAPGSEAPKSNVTPLERLKQQQSSLAEQTDSRAPTSEAPNPKKRKKKEVKAESDKVEQEENVKEKKKGKKRTKKAEKEESSDDEEESHSKSHRKHPKRGKRKEEEESRKKPSNKNKRKEEEEESHSKSYKKYSKRRKSKEHEEKPHRGHLKKNKPKEEEEESQSKSHKKHKRPEREEEKKSSKETSDWLKASNIFDNMMKFTVNSLMKEPVVQQQRKPKVFPLNEKEIRISRGEVKKRNEYPTMNDVKSDWCSNSKKSSKREIKAKLVKEAGNRLQGKVAPVEKEEMVKEKKEDGEQKANKPIENIENSKIVNEVVKPLPDTPKKEPEKQEQRKPKMFELNEKEVLIAKGQVRKRNEYPTMNDVKSDWDSCSKKESKKESKKG</sequence>
<feature type="region of interest" description="Disordered" evidence="1">
    <location>
        <begin position="482"/>
        <end position="514"/>
    </location>
</feature>
<keyword evidence="2" id="KW-0472">Membrane</keyword>
<dbReference type="PROSITE" id="PS51257">
    <property type="entry name" value="PROKAR_LIPOPROTEIN"/>
    <property type="match status" value="1"/>
</dbReference>
<name>A0AA39LND4_9BILA</name>
<feature type="compositionally biased region" description="Basic residues" evidence="1">
    <location>
        <begin position="258"/>
        <end position="269"/>
    </location>
</feature>
<evidence type="ECO:0000313" key="4">
    <source>
        <dbReference type="Proteomes" id="UP001175271"/>
    </source>
</evidence>
<feature type="compositionally biased region" description="Basic and acidic residues" evidence="1">
    <location>
        <begin position="304"/>
        <end position="318"/>
    </location>
</feature>
<protein>
    <submittedName>
        <fullName evidence="3">Uncharacterized protein</fullName>
    </submittedName>
</protein>